<sequence>MSAKPHLNIVIIGHVDHGKSTLVGRLLVEIGAIDEKTWKETVEAAIKAGKESEKYAWLLDRLKEERERGLTISLAYRKFETDNYYYTIIDAPGHRDFVKNMITGASQADVALLVVSAKKGDFEAGMSPEGQTREHILLARTMGIDQLIIAITKMDTTEPPYSEKRFIEVLETLIKFLRISGYKLDTITVLPVSGWVGDNVIKYSENMSWWNNQKIEEIRKKYGVNGARTLLEALNNVKVPPKPIDKPLRIPISEVFVISGVGTVPVGRVETGKLKVGDTVVFMPPNVSGEVRSIEMHHQRLEEAIPGDNIGFNVRGISKEQVRRGDVAGHLTNPPTVIDEFTARVMVVWHPTAIAPGYTPVIHAHTASIPCRIVEIIARIDPRTGQIAEKNPPFLKQGDIAIVRFKPLKPMVAEKYSDFPPLGRFAMRDMGKTVGIGIIMDLKPAKVGGK</sequence>
<dbReference type="GO" id="GO:0000287">
    <property type="term" value="F:magnesium ion binding"/>
    <property type="evidence" value="ECO:0007669"/>
    <property type="project" value="UniProtKB-UniRule"/>
</dbReference>
<dbReference type="PANTHER" id="PTHR23115">
    <property type="entry name" value="TRANSLATION FACTOR"/>
    <property type="match status" value="1"/>
</dbReference>
<keyword evidence="6 9" id="KW-0460">Magnesium</keyword>
<organism evidence="11">
    <name type="scientific">Ignisphaera aggregans</name>
    <dbReference type="NCBI Taxonomy" id="334771"/>
    <lineage>
        <taxon>Archaea</taxon>
        <taxon>Thermoproteota</taxon>
        <taxon>Thermoprotei</taxon>
        <taxon>Desulfurococcales</taxon>
        <taxon>Desulfurococcaceae</taxon>
        <taxon>Ignisphaera</taxon>
    </lineage>
</organism>
<dbReference type="InterPro" id="IPR009001">
    <property type="entry name" value="Transl_elong_EF1A/Init_IF2_C"/>
</dbReference>
<evidence type="ECO:0000256" key="5">
    <source>
        <dbReference type="ARBA" id="ARBA00022768"/>
    </source>
</evidence>
<comment type="caution">
    <text evidence="11">The sequence shown here is derived from an EMBL/GenBank/DDBJ whole genome shotgun (WGS) entry which is preliminary data.</text>
</comment>
<dbReference type="InterPro" id="IPR004539">
    <property type="entry name" value="Transl_elong_EF1A_euk/arc"/>
</dbReference>
<keyword evidence="5 9" id="KW-0251">Elongation factor</keyword>
<dbReference type="Gene3D" id="2.40.30.10">
    <property type="entry name" value="Translation factors"/>
    <property type="match status" value="2"/>
</dbReference>
<protein>
    <recommendedName>
        <fullName evidence="9">Elongation factor 1-alpha</fullName>
        <shortName evidence="9">EF-1-alpha</shortName>
        <ecNumber evidence="9">3.6.5.3</ecNumber>
    </recommendedName>
    <alternativeName>
        <fullName evidence="9">Elongation factor Tu</fullName>
        <shortName evidence="9">EF-Tu</shortName>
    </alternativeName>
</protein>
<dbReference type="InterPro" id="IPR050100">
    <property type="entry name" value="TRAFAC_GTPase_members"/>
</dbReference>
<dbReference type="PROSITE" id="PS51722">
    <property type="entry name" value="G_TR_2"/>
    <property type="match status" value="1"/>
</dbReference>
<feature type="binding site" evidence="9">
    <location>
        <begin position="13"/>
        <end position="20"/>
    </location>
    <ligand>
        <name>GTP</name>
        <dbReference type="ChEBI" id="CHEBI:37565"/>
    </ligand>
</feature>
<evidence type="ECO:0000256" key="9">
    <source>
        <dbReference type="HAMAP-Rule" id="MF_00118"/>
    </source>
</evidence>
<dbReference type="EC" id="3.6.5.3" evidence="9"/>
<evidence type="ECO:0000256" key="7">
    <source>
        <dbReference type="ARBA" id="ARBA00022917"/>
    </source>
</evidence>
<feature type="binding site" evidence="9">
    <location>
        <begin position="90"/>
        <end position="94"/>
    </location>
    <ligand>
        <name>GTP</name>
        <dbReference type="ChEBI" id="CHEBI:37565"/>
    </ligand>
</feature>
<dbReference type="FunFam" id="2.40.30.10:FF:000005">
    <property type="entry name" value="Elongation factor 1-alpha"/>
    <property type="match status" value="1"/>
</dbReference>
<feature type="domain" description="Tr-type G" evidence="10">
    <location>
        <begin position="4"/>
        <end position="242"/>
    </location>
</feature>
<feature type="binding site" evidence="9">
    <location>
        <position position="20"/>
    </location>
    <ligand>
        <name>Mg(2+)</name>
        <dbReference type="ChEBI" id="CHEBI:18420"/>
    </ligand>
</feature>
<evidence type="ECO:0000256" key="6">
    <source>
        <dbReference type="ARBA" id="ARBA00022842"/>
    </source>
</evidence>
<keyword evidence="4 9" id="KW-0547">Nucleotide-binding</keyword>
<dbReference type="HAMAP" id="MF_00118_A">
    <property type="entry name" value="EF_Tu_A"/>
    <property type="match status" value="1"/>
</dbReference>
<keyword evidence="8 9" id="KW-0342">GTP-binding</keyword>
<comment type="subcellular location">
    <subcellularLocation>
        <location evidence="1 9">Cytoplasm</location>
    </subcellularLocation>
</comment>
<dbReference type="CDD" id="cd03693">
    <property type="entry name" value="EF1_alpha_II"/>
    <property type="match status" value="1"/>
</dbReference>
<evidence type="ECO:0000256" key="4">
    <source>
        <dbReference type="ARBA" id="ARBA00022741"/>
    </source>
</evidence>
<dbReference type="GO" id="GO:0003924">
    <property type="term" value="F:GTPase activity"/>
    <property type="evidence" value="ECO:0007669"/>
    <property type="project" value="UniProtKB-UniRule"/>
</dbReference>
<dbReference type="Pfam" id="PF03144">
    <property type="entry name" value="GTP_EFTU_D2"/>
    <property type="match status" value="1"/>
</dbReference>
<name>A0A7J3QD88_9CREN</name>
<dbReference type="NCBIfam" id="TIGR00483">
    <property type="entry name" value="EF-1_alpha"/>
    <property type="match status" value="1"/>
</dbReference>
<dbReference type="InterPro" id="IPR009000">
    <property type="entry name" value="Transl_B-barrel_sf"/>
</dbReference>
<reference evidence="11" key="1">
    <citation type="journal article" date="2020" name="mSystems">
        <title>Genome- and Community-Level Interaction Insights into Carbon Utilization and Element Cycling Functions of Hydrothermarchaeota in Hydrothermal Sediment.</title>
        <authorList>
            <person name="Zhou Z."/>
            <person name="Liu Y."/>
            <person name="Xu W."/>
            <person name="Pan J."/>
            <person name="Luo Z.H."/>
            <person name="Li M."/>
        </authorList>
    </citation>
    <scope>NUCLEOTIDE SEQUENCE [LARGE SCALE GENOMIC DNA]</scope>
    <source>
        <strain evidence="11">SpSt-721</strain>
    </source>
</reference>
<dbReference type="CDD" id="cd01883">
    <property type="entry name" value="EF1_alpha"/>
    <property type="match status" value="1"/>
</dbReference>
<dbReference type="GO" id="GO:0005737">
    <property type="term" value="C:cytoplasm"/>
    <property type="evidence" value="ECO:0007669"/>
    <property type="project" value="UniProtKB-SubCell"/>
</dbReference>
<dbReference type="GO" id="GO:0005525">
    <property type="term" value="F:GTP binding"/>
    <property type="evidence" value="ECO:0007669"/>
    <property type="project" value="UniProtKB-UniRule"/>
</dbReference>
<dbReference type="Pfam" id="PF00009">
    <property type="entry name" value="GTP_EFTU"/>
    <property type="match status" value="1"/>
</dbReference>
<dbReference type="NCBIfam" id="NF008969">
    <property type="entry name" value="PRK12317.1"/>
    <property type="match status" value="1"/>
</dbReference>
<keyword evidence="3 9" id="KW-0479">Metal-binding</keyword>
<dbReference type="NCBIfam" id="TIGR00231">
    <property type="entry name" value="small_GTP"/>
    <property type="match status" value="1"/>
</dbReference>
<dbReference type="PRINTS" id="PR00315">
    <property type="entry name" value="ELONGATNFCT"/>
</dbReference>
<dbReference type="EMBL" id="DTET01000009">
    <property type="protein sequence ID" value="HGV66223.1"/>
    <property type="molecule type" value="Genomic_DNA"/>
</dbReference>
<dbReference type="InterPro" id="IPR005225">
    <property type="entry name" value="Small_GTP-bd"/>
</dbReference>
<dbReference type="GO" id="GO:0003746">
    <property type="term" value="F:translation elongation factor activity"/>
    <property type="evidence" value="ECO:0007669"/>
    <property type="project" value="UniProtKB-UniRule"/>
</dbReference>
<dbReference type="SUPFAM" id="SSF50465">
    <property type="entry name" value="EF-Tu/eEF-1alpha/eIF2-gamma C-terminal domain"/>
    <property type="match status" value="1"/>
</dbReference>
<comment type="function">
    <text evidence="9">GTP hydrolase that promotes the GTP-dependent binding of aminoacyl-tRNA to the A-site of ribosomes during protein biosynthesis.</text>
</comment>
<comment type="similarity">
    <text evidence="9">Belongs to the TRAFAC class translation factor GTPase superfamily. Classic translation factor GTPase family. EF-Tu/EF-1A subfamily.</text>
</comment>
<dbReference type="SUPFAM" id="SSF52540">
    <property type="entry name" value="P-loop containing nucleoside triphosphate hydrolases"/>
    <property type="match status" value="1"/>
</dbReference>
<evidence type="ECO:0000259" key="10">
    <source>
        <dbReference type="PROSITE" id="PS51722"/>
    </source>
</evidence>
<dbReference type="Gene3D" id="3.40.50.300">
    <property type="entry name" value="P-loop containing nucleotide triphosphate hydrolases"/>
    <property type="match status" value="1"/>
</dbReference>
<proteinExistence type="inferred from homology"/>
<dbReference type="InterPro" id="IPR027417">
    <property type="entry name" value="P-loop_NTPase"/>
</dbReference>
<dbReference type="SUPFAM" id="SSF50447">
    <property type="entry name" value="Translation proteins"/>
    <property type="match status" value="1"/>
</dbReference>
<gene>
    <name evidence="9 11" type="primary">tuf</name>
    <name evidence="11" type="ORF">ENV02_00195</name>
</gene>
<comment type="catalytic activity">
    <reaction evidence="9">
        <text>GTP + H2O = GDP + phosphate + H(+)</text>
        <dbReference type="Rhea" id="RHEA:19669"/>
        <dbReference type="ChEBI" id="CHEBI:15377"/>
        <dbReference type="ChEBI" id="CHEBI:15378"/>
        <dbReference type="ChEBI" id="CHEBI:37565"/>
        <dbReference type="ChEBI" id="CHEBI:43474"/>
        <dbReference type="ChEBI" id="CHEBI:58189"/>
        <dbReference type="EC" id="3.6.5.3"/>
    </reaction>
</comment>
<evidence type="ECO:0000256" key="2">
    <source>
        <dbReference type="ARBA" id="ARBA00022490"/>
    </source>
</evidence>
<evidence type="ECO:0000256" key="3">
    <source>
        <dbReference type="ARBA" id="ARBA00022723"/>
    </source>
</evidence>
<dbReference type="FunFam" id="2.40.30.10:FF:000003">
    <property type="entry name" value="Elongation factor 1-alpha"/>
    <property type="match status" value="1"/>
</dbReference>
<evidence type="ECO:0000256" key="8">
    <source>
        <dbReference type="ARBA" id="ARBA00023134"/>
    </source>
</evidence>
<dbReference type="InterPro" id="IPR000795">
    <property type="entry name" value="T_Tr_GTP-bd_dom"/>
</dbReference>
<dbReference type="InterPro" id="IPR004161">
    <property type="entry name" value="EFTu-like_2"/>
</dbReference>
<comment type="caution">
    <text evidence="9">Lacks conserved residue(s) required for the propagation of feature annotation.</text>
</comment>
<keyword evidence="9" id="KW-0378">Hydrolase</keyword>
<keyword evidence="2 9" id="KW-0963">Cytoplasm</keyword>
<keyword evidence="7 9" id="KW-0648">Protein biosynthesis</keyword>
<dbReference type="Pfam" id="PF22594">
    <property type="entry name" value="GTP-eEF1A_C"/>
    <property type="match status" value="1"/>
</dbReference>
<dbReference type="CDD" id="cd03705">
    <property type="entry name" value="EF1_alpha_III"/>
    <property type="match status" value="1"/>
</dbReference>
<dbReference type="InterPro" id="IPR054696">
    <property type="entry name" value="GTP-eEF1A_C"/>
</dbReference>
<evidence type="ECO:0000256" key="1">
    <source>
        <dbReference type="ARBA" id="ARBA00004496"/>
    </source>
</evidence>
<dbReference type="AlphaFoldDB" id="A0A7J3QD88"/>
<evidence type="ECO:0000313" key="11">
    <source>
        <dbReference type="EMBL" id="HGV66223.1"/>
    </source>
</evidence>
<accession>A0A7J3QD88</accession>